<feature type="signal peptide" evidence="1">
    <location>
        <begin position="1"/>
        <end position="27"/>
    </location>
</feature>
<feature type="chain" id="PRO_5043329305" evidence="1">
    <location>
        <begin position="28"/>
        <end position="96"/>
    </location>
</feature>
<dbReference type="EMBL" id="JBDFQZ010000013">
    <property type="protein sequence ID" value="KAK9667705.1"/>
    <property type="molecule type" value="Genomic_DNA"/>
</dbReference>
<keyword evidence="3" id="KW-1185">Reference proteome</keyword>
<evidence type="ECO:0000313" key="3">
    <source>
        <dbReference type="Proteomes" id="UP001443914"/>
    </source>
</evidence>
<accession>A0AAW1GUN6</accession>
<dbReference type="Proteomes" id="UP001443914">
    <property type="component" value="Unassembled WGS sequence"/>
</dbReference>
<keyword evidence="1" id="KW-0732">Signal</keyword>
<comment type="caution">
    <text evidence="2">The sequence shown here is derived from an EMBL/GenBank/DDBJ whole genome shotgun (WGS) entry which is preliminary data.</text>
</comment>
<evidence type="ECO:0000313" key="2">
    <source>
        <dbReference type="EMBL" id="KAK9667705.1"/>
    </source>
</evidence>
<reference evidence="2" key="1">
    <citation type="submission" date="2024-03" db="EMBL/GenBank/DDBJ databases">
        <title>WGS assembly of Saponaria officinalis var. Norfolk2.</title>
        <authorList>
            <person name="Jenkins J."/>
            <person name="Shu S."/>
            <person name="Grimwood J."/>
            <person name="Barry K."/>
            <person name="Goodstein D."/>
            <person name="Schmutz J."/>
            <person name="Leebens-Mack J."/>
            <person name="Osbourn A."/>
        </authorList>
    </citation>
    <scope>NUCLEOTIDE SEQUENCE [LARGE SCALE GENOMIC DNA]</scope>
    <source>
        <strain evidence="2">JIC</strain>
    </source>
</reference>
<dbReference type="AlphaFoldDB" id="A0AAW1GUN6"/>
<gene>
    <name evidence="2" type="ORF">RND81_13G005600</name>
</gene>
<protein>
    <submittedName>
        <fullName evidence="2">Uncharacterized protein</fullName>
    </submittedName>
</protein>
<organism evidence="2 3">
    <name type="scientific">Saponaria officinalis</name>
    <name type="common">Common soapwort</name>
    <name type="synonym">Lychnis saponaria</name>
    <dbReference type="NCBI Taxonomy" id="3572"/>
    <lineage>
        <taxon>Eukaryota</taxon>
        <taxon>Viridiplantae</taxon>
        <taxon>Streptophyta</taxon>
        <taxon>Embryophyta</taxon>
        <taxon>Tracheophyta</taxon>
        <taxon>Spermatophyta</taxon>
        <taxon>Magnoliopsida</taxon>
        <taxon>eudicotyledons</taxon>
        <taxon>Gunneridae</taxon>
        <taxon>Pentapetalae</taxon>
        <taxon>Caryophyllales</taxon>
        <taxon>Caryophyllaceae</taxon>
        <taxon>Caryophylleae</taxon>
        <taxon>Saponaria</taxon>
    </lineage>
</organism>
<evidence type="ECO:0000256" key="1">
    <source>
        <dbReference type="SAM" id="SignalP"/>
    </source>
</evidence>
<proteinExistence type="predicted"/>
<name>A0AAW1GUN6_SAPOF</name>
<sequence>MEMKKSMIVVALLAFVVMATIPEPILATRQTNRLSNILMATIPELAVKAPLTCGGLANSCSTNDDCCGSCICGSNWAFSNVCLATEKDFMGPTCNA</sequence>